<proteinExistence type="predicted"/>
<gene>
    <name evidence="1" type="ORF">AFL42_05655</name>
</gene>
<protein>
    <submittedName>
        <fullName evidence="1">Uncharacterized protein</fullName>
    </submittedName>
</protein>
<accession>A0ABR5ML11</accession>
<evidence type="ECO:0000313" key="1">
    <source>
        <dbReference type="EMBL" id="KPH76581.1"/>
    </source>
</evidence>
<evidence type="ECO:0000313" key="2">
    <source>
        <dbReference type="Proteomes" id="UP000037854"/>
    </source>
</evidence>
<name>A0ABR5ML11_9BACI</name>
<reference evidence="1 2" key="1">
    <citation type="submission" date="2015-07" db="EMBL/GenBank/DDBJ databases">
        <title>High-quality draft genome sequence of Oceanobacillus caeni HM6, a bacillus isolated from a human feces.</title>
        <authorList>
            <person name="Kumar J."/>
            <person name="Verma M.K."/>
            <person name="Pandey R."/>
            <person name="Bhambi M."/>
            <person name="Chauhan N."/>
        </authorList>
    </citation>
    <scope>NUCLEOTIDE SEQUENCE [LARGE SCALE GENOMIC DNA]</scope>
    <source>
        <strain evidence="1 2">HM6</strain>
    </source>
</reference>
<keyword evidence="2" id="KW-1185">Reference proteome</keyword>
<organism evidence="1 2">
    <name type="scientific">Oceanobacillus caeni</name>
    <dbReference type="NCBI Taxonomy" id="405946"/>
    <lineage>
        <taxon>Bacteria</taxon>
        <taxon>Bacillati</taxon>
        <taxon>Bacillota</taxon>
        <taxon>Bacilli</taxon>
        <taxon>Bacillales</taxon>
        <taxon>Bacillaceae</taxon>
        <taxon>Oceanobacillus</taxon>
    </lineage>
</organism>
<comment type="caution">
    <text evidence="1">The sequence shown here is derived from an EMBL/GenBank/DDBJ whole genome shotgun (WGS) entry which is preliminary data.</text>
</comment>
<sequence length="106" mass="12582">MISKEKIDRVMNSDAVWATVLYLFQEHSKLQNYLVDDYFDLDNGLIHTNQLLKISKPWSRSEQFMLQLAIHLFNCEVKVDLNDIDYLDLNNKQLVLKAFKIRFKGM</sequence>
<dbReference type="Proteomes" id="UP000037854">
    <property type="component" value="Unassembled WGS sequence"/>
</dbReference>
<dbReference type="EMBL" id="LGTK01000013">
    <property type="protein sequence ID" value="KPH76581.1"/>
    <property type="molecule type" value="Genomic_DNA"/>
</dbReference>